<proteinExistence type="predicted"/>
<dbReference type="EMBL" id="JANBVO010000031">
    <property type="protein sequence ID" value="KAJ9138184.1"/>
    <property type="molecule type" value="Genomic_DNA"/>
</dbReference>
<evidence type="ECO:0000256" key="2">
    <source>
        <dbReference type="ARBA" id="ARBA00022448"/>
    </source>
</evidence>
<dbReference type="Pfam" id="PF07690">
    <property type="entry name" value="MFS_1"/>
    <property type="match status" value="1"/>
</dbReference>
<dbReference type="InterPro" id="IPR011701">
    <property type="entry name" value="MFS"/>
</dbReference>
<feature type="transmembrane region" description="Helical" evidence="6">
    <location>
        <begin position="187"/>
        <end position="206"/>
    </location>
</feature>
<feature type="transmembrane region" description="Helical" evidence="6">
    <location>
        <begin position="125"/>
        <end position="147"/>
    </location>
</feature>
<dbReference type="PANTHER" id="PTHR43791">
    <property type="entry name" value="PERMEASE-RELATED"/>
    <property type="match status" value="1"/>
</dbReference>
<evidence type="ECO:0000256" key="4">
    <source>
        <dbReference type="ARBA" id="ARBA00022989"/>
    </source>
</evidence>
<keyword evidence="2" id="KW-0813">Transport</keyword>
<evidence type="ECO:0000256" key="6">
    <source>
        <dbReference type="SAM" id="Phobius"/>
    </source>
</evidence>
<feature type="transmembrane region" description="Helical" evidence="6">
    <location>
        <begin position="286"/>
        <end position="311"/>
    </location>
</feature>
<feature type="transmembrane region" description="Helical" evidence="6">
    <location>
        <begin position="377"/>
        <end position="400"/>
    </location>
</feature>
<dbReference type="Proteomes" id="UP001174694">
    <property type="component" value="Unassembled WGS sequence"/>
</dbReference>
<feature type="transmembrane region" description="Helical" evidence="6">
    <location>
        <begin position="55"/>
        <end position="72"/>
    </location>
</feature>
<reference evidence="7" key="1">
    <citation type="submission" date="2022-07" db="EMBL/GenBank/DDBJ databases">
        <title>Fungi with potential for degradation of polypropylene.</title>
        <authorList>
            <person name="Gostincar C."/>
        </authorList>
    </citation>
    <scope>NUCLEOTIDE SEQUENCE</scope>
    <source>
        <strain evidence="7">EXF-13308</strain>
    </source>
</reference>
<keyword evidence="4 6" id="KW-1133">Transmembrane helix</keyword>
<dbReference type="AlphaFoldDB" id="A0AA38VL48"/>
<organism evidence="7 8">
    <name type="scientific">Pleurostoma richardsiae</name>
    <dbReference type="NCBI Taxonomy" id="41990"/>
    <lineage>
        <taxon>Eukaryota</taxon>
        <taxon>Fungi</taxon>
        <taxon>Dikarya</taxon>
        <taxon>Ascomycota</taxon>
        <taxon>Pezizomycotina</taxon>
        <taxon>Sordariomycetes</taxon>
        <taxon>Sordariomycetidae</taxon>
        <taxon>Calosphaeriales</taxon>
        <taxon>Pleurostomataceae</taxon>
        <taxon>Pleurostoma</taxon>
    </lineage>
</organism>
<name>A0AA38VL48_9PEZI</name>
<keyword evidence="3 6" id="KW-0812">Transmembrane</keyword>
<protein>
    <submittedName>
        <fullName evidence="7">Sucrose/H+ symporter, plant</fullName>
    </submittedName>
</protein>
<dbReference type="GO" id="GO:0016020">
    <property type="term" value="C:membrane"/>
    <property type="evidence" value="ECO:0007669"/>
    <property type="project" value="UniProtKB-SubCell"/>
</dbReference>
<sequence length="524" mass="58308">MTAEKNVASDTETSSLDAGAVKAQYADTTLELVEQYGSTVNELTPKKLRILKNKLYLHILVLLVIINLMLFIDKSTLSQASLLGILEDTGMGNSEYNNLNTIFYTGYIVGQIPGQLLIQRLPVRVYVSGSIFVWAVIVLLHCPANSYGGLIPLRFLLGVTESTMVPALEITMTMFFTPPELHQIQPLFWTSCVASPIPAGLLAYGLLFSKSDVSPWKFFMIVTGGLTLLLSILSAFVYPSNPATAWFLTTEEKVHTIQRVHEATRSSIEQKRFKKHQLYEALHDPISWLFTIATFCLMLANNLAFQLSLLYLDLGVSNLGSTLVWVAAGGFALVVCVVAAVLLRQFPGYSAYWAGLWCLPAIAGSIGMVTLSWDKTIPLLACLLLATNTWGMTYIISLGWTTSSCAGHTKKLTRNAMFMAAYGISNIISPQLWKSGGPRYYATWIVQILISFTLTPLILILIRWLLSRRNKVRREWIAEQHARGNFGEGYIEQTTESGEIVKTKVDISMLDLTDLENKFFIYPL</sequence>
<comment type="caution">
    <text evidence="7">The sequence shown here is derived from an EMBL/GenBank/DDBJ whole genome shotgun (WGS) entry which is preliminary data.</text>
</comment>
<evidence type="ECO:0000256" key="1">
    <source>
        <dbReference type="ARBA" id="ARBA00004141"/>
    </source>
</evidence>
<evidence type="ECO:0000256" key="5">
    <source>
        <dbReference type="ARBA" id="ARBA00023136"/>
    </source>
</evidence>
<dbReference type="SUPFAM" id="SSF103473">
    <property type="entry name" value="MFS general substrate transporter"/>
    <property type="match status" value="1"/>
</dbReference>
<dbReference type="InterPro" id="IPR036259">
    <property type="entry name" value="MFS_trans_sf"/>
</dbReference>
<feature type="transmembrane region" description="Helical" evidence="6">
    <location>
        <begin position="441"/>
        <end position="466"/>
    </location>
</feature>
<feature type="transmembrane region" description="Helical" evidence="6">
    <location>
        <begin position="350"/>
        <end position="371"/>
    </location>
</feature>
<gene>
    <name evidence="7" type="ORF">NKR23_g8710</name>
</gene>
<feature type="transmembrane region" description="Helical" evidence="6">
    <location>
        <begin position="218"/>
        <end position="238"/>
    </location>
</feature>
<keyword evidence="8" id="KW-1185">Reference proteome</keyword>
<evidence type="ECO:0000313" key="7">
    <source>
        <dbReference type="EMBL" id="KAJ9138184.1"/>
    </source>
</evidence>
<evidence type="ECO:0000313" key="8">
    <source>
        <dbReference type="Proteomes" id="UP001174694"/>
    </source>
</evidence>
<dbReference type="Gene3D" id="1.20.1250.20">
    <property type="entry name" value="MFS general substrate transporter like domains"/>
    <property type="match status" value="1"/>
</dbReference>
<dbReference type="GO" id="GO:0033229">
    <property type="term" value="F:cysteine transmembrane transporter activity"/>
    <property type="evidence" value="ECO:0007669"/>
    <property type="project" value="TreeGrafter"/>
</dbReference>
<evidence type="ECO:0000256" key="3">
    <source>
        <dbReference type="ARBA" id="ARBA00022692"/>
    </source>
</evidence>
<keyword evidence="5 6" id="KW-0472">Membrane</keyword>
<feature type="transmembrane region" description="Helical" evidence="6">
    <location>
        <begin position="153"/>
        <end position="175"/>
    </location>
</feature>
<comment type="subcellular location">
    <subcellularLocation>
        <location evidence="1">Membrane</location>
        <topology evidence="1">Multi-pass membrane protein</topology>
    </subcellularLocation>
</comment>
<feature type="transmembrane region" description="Helical" evidence="6">
    <location>
        <begin position="323"/>
        <end position="343"/>
    </location>
</feature>
<dbReference type="PANTHER" id="PTHR43791:SF63">
    <property type="entry name" value="HIGH AFFINITY CYSTEINE TRANSPORTER"/>
    <property type="match status" value="1"/>
</dbReference>
<accession>A0AA38VL48</accession>